<evidence type="ECO:0000313" key="4">
    <source>
        <dbReference type="Proteomes" id="UP001642360"/>
    </source>
</evidence>
<dbReference type="AlphaFoldDB" id="A0ABC8SDC6"/>
<comment type="caution">
    <text evidence="3">The sequence shown here is derived from an EMBL/GenBank/DDBJ whole genome shotgun (WGS) entry which is preliminary data.</text>
</comment>
<gene>
    <name evidence="3" type="ORF">ILEXP_LOCUS23217</name>
</gene>
<sequence>MWSAAACLAHSLQTPCDKYCARLHYLFASGYLLQLGRILRLGADFLGPLLLAVAEICSDFDPTVYVEPALLKLFRNLWFYVTLFGLATPIQKTLYV</sequence>
<feature type="non-terminal residue" evidence="3">
    <location>
        <position position="96"/>
    </location>
</feature>
<evidence type="ECO:0000256" key="1">
    <source>
        <dbReference type="ARBA" id="ARBA00006209"/>
    </source>
</evidence>
<keyword evidence="4" id="KW-1185">Reference proteome</keyword>
<feature type="domain" description="PI4-kinase N-terminal" evidence="2">
    <location>
        <begin position="17"/>
        <end position="93"/>
    </location>
</feature>
<dbReference type="InterPro" id="IPR045495">
    <property type="entry name" value="PI4K_N"/>
</dbReference>
<proteinExistence type="inferred from homology"/>
<accession>A0ABC8SDC6</accession>
<dbReference type="Proteomes" id="UP001642360">
    <property type="component" value="Unassembled WGS sequence"/>
</dbReference>
<dbReference type="EMBL" id="CAUOFW020002598">
    <property type="protein sequence ID" value="CAK9154862.1"/>
    <property type="molecule type" value="Genomic_DNA"/>
</dbReference>
<evidence type="ECO:0000259" key="2">
    <source>
        <dbReference type="Pfam" id="PF19274"/>
    </source>
</evidence>
<organism evidence="3 4">
    <name type="scientific">Ilex paraguariensis</name>
    <name type="common">yerba mate</name>
    <dbReference type="NCBI Taxonomy" id="185542"/>
    <lineage>
        <taxon>Eukaryota</taxon>
        <taxon>Viridiplantae</taxon>
        <taxon>Streptophyta</taxon>
        <taxon>Embryophyta</taxon>
        <taxon>Tracheophyta</taxon>
        <taxon>Spermatophyta</taxon>
        <taxon>Magnoliopsida</taxon>
        <taxon>eudicotyledons</taxon>
        <taxon>Gunneridae</taxon>
        <taxon>Pentapetalae</taxon>
        <taxon>asterids</taxon>
        <taxon>campanulids</taxon>
        <taxon>Aquifoliales</taxon>
        <taxon>Aquifoliaceae</taxon>
        <taxon>Ilex</taxon>
    </lineage>
</organism>
<name>A0ABC8SDC6_9AQUA</name>
<dbReference type="Pfam" id="PF19274">
    <property type="entry name" value="PI4K_N"/>
    <property type="match status" value="1"/>
</dbReference>
<protein>
    <recommendedName>
        <fullName evidence="2">PI4-kinase N-terminal domain-containing protein</fullName>
    </recommendedName>
</protein>
<evidence type="ECO:0000313" key="3">
    <source>
        <dbReference type="EMBL" id="CAK9154862.1"/>
    </source>
</evidence>
<reference evidence="3 4" key="1">
    <citation type="submission" date="2024-02" db="EMBL/GenBank/DDBJ databases">
        <authorList>
            <person name="Vignale AGUSTIN F."/>
            <person name="Sosa J E."/>
            <person name="Modenutti C."/>
        </authorList>
    </citation>
    <scope>NUCLEOTIDE SEQUENCE [LARGE SCALE GENOMIC DNA]</scope>
</reference>
<comment type="similarity">
    <text evidence="1">Belongs to the PI3/PI4-kinase family. Type III PI4K subfamily.</text>
</comment>